<dbReference type="Pfam" id="PF06985">
    <property type="entry name" value="HET"/>
    <property type="match status" value="1"/>
</dbReference>
<dbReference type="EMBL" id="KV441554">
    <property type="protein sequence ID" value="OAG04197.1"/>
    <property type="molecule type" value="Genomic_DNA"/>
</dbReference>
<dbReference type="InterPro" id="IPR010730">
    <property type="entry name" value="HET"/>
</dbReference>
<dbReference type="InParanoid" id="A0A177CBP5"/>
<proteinExistence type="predicted"/>
<organism evidence="3 4">
    <name type="scientific">Paraphaeosphaeria sporulosa</name>
    <dbReference type="NCBI Taxonomy" id="1460663"/>
    <lineage>
        <taxon>Eukaryota</taxon>
        <taxon>Fungi</taxon>
        <taxon>Dikarya</taxon>
        <taxon>Ascomycota</taxon>
        <taxon>Pezizomycotina</taxon>
        <taxon>Dothideomycetes</taxon>
        <taxon>Pleosporomycetidae</taxon>
        <taxon>Pleosporales</taxon>
        <taxon>Massarineae</taxon>
        <taxon>Didymosphaeriaceae</taxon>
        <taxon>Paraphaeosphaeria</taxon>
    </lineage>
</organism>
<dbReference type="InterPro" id="IPR052895">
    <property type="entry name" value="HetReg/Transcr_Mod"/>
</dbReference>
<dbReference type="RefSeq" id="XP_018034562.1">
    <property type="nucleotide sequence ID" value="XM_018182097.1"/>
</dbReference>
<dbReference type="Proteomes" id="UP000077069">
    <property type="component" value="Unassembled WGS sequence"/>
</dbReference>
<dbReference type="PANTHER" id="PTHR24148:SF64">
    <property type="entry name" value="HETEROKARYON INCOMPATIBILITY DOMAIN-CONTAINING PROTEIN"/>
    <property type="match status" value="1"/>
</dbReference>
<feature type="compositionally biased region" description="Basic and acidic residues" evidence="1">
    <location>
        <begin position="1134"/>
        <end position="1155"/>
    </location>
</feature>
<protein>
    <submittedName>
        <fullName evidence="3">HET-domain-containing protein</fullName>
    </submittedName>
</protein>
<feature type="region of interest" description="Disordered" evidence="1">
    <location>
        <begin position="859"/>
        <end position="909"/>
    </location>
</feature>
<feature type="region of interest" description="Disordered" evidence="1">
    <location>
        <begin position="1124"/>
        <end position="1155"/>
    </location>
</feature>
<feature type="region of interest" description="Disordered" evidence="1">
    <location>
        <begin position="1063"/>
        <end position="1088"/>
    </location>
</feature>
<feature type="domain" description="Heterokaryon incompatibility" evidence="2">
    <location>
        <begin position="79"/>
        <end position="221"/>
    </location>
</feature>
<feature type="compositionally biased region" description="Polar residues" evidence="1">
    <location>
        <begin position="885"/>
        <end position="905"/>
    </location>
</feature>
<feature type="region of interest" description="Disordered" evidence="1">
    <location>
        <begin position="465"/>
        <end position="517"/>
    </location>
</feature>
<feature type="compositionally biased region" description="Basic and acidic residues" evidence="1">
    <location>
        <begin position="467"/>
        <end position="488"/>
    </location>
</feature>
<gene>
    <name evidence="3" type="ORF">CC84DRAFT_1207360</name>
</gene>
<feature type="compositionally biased region" description="Basic and acidic residues" evidence="1">
    <location>
        <begin position="304"/>
        <end position="313"/>
    </location>
</feature>
<feature type="region of interest" description="Disordered" evidence="1">
    <location>
        <begin position="1"/>
        <end position="36"/>
    </location>
</feature>
<feature type="compositionally biased region" description="Acidic residues" evidence="1">
    <location>
        <begin position="314"/>
        <end position="326"/>
    </location>
</feature>
<dbReference type="STRING" id="1460663.A0A177CBP5"/>
<dbReference type="OrthoDB" id="3477286at2759"/>
<dbReference type="PANTHER" id="PTHR24148">
    <property type="entry name" value="ANKYRIN REPEAT DOMAIN-CONTAINING PROTEIN 39 HOMOLOG-RELATED"/>
    <property type="match status" value="1"/>
</dbReference>
<evidence type="ECO:0000256" key="1">
    <source>
        <dbReference type="SAM" id="MobiDB-lite"/>
    </source>
</evidence>
<sequence>MASTHGHSHQNGADGRNACCEPQAKKNQQHVGNHKPYTYAKIARKRGAIRILKLYPSNPQNPDVECELIESGTDGIEKYEALSWCWGKEQKENFINIRQKNKIYVKKVQPNLFEALKALRYRTKDRYLWVDAVCIDQENLEEKNHQVEMMFEIYGKASKVCIWLGTANDSSCLALRFIENEVLHLKDFDRLCEQRDASEKWEALLELMQRPWFSRRWVVQEIALAQEATVYCGEHSIGWRDFAVAVELFVEVETATHRLSEVMRKDSRDKHVPGLFEYVSALGASLLVDATDRLFRDFKQEHQISEEKDKHEDEDVDSDSDNDEDVANLTPNGSENKPEKSTVVAKNQMRPLLSLEYLVSSLTIFDTTMPHDTIYALLAIAKDTTPQAASRHTDDHRSTDYVRQGLEVFTQRKRYNVNYDLPYVDVCREFIEFAIARSMQVDPSRALDVICRPWATNQKMLNATKVQQEKEHQRKISDMKKERVESQRRPIHRGSSFGSRRDSAQPQDQGEESKKLQGEIESYEAKKKEDMELPSWVPQLSGAPFGMYQQAGITGLKMSRKNADPLVGLPSTTHKIYAAAETKKVDTKTLKFRKRSDPELNHYSMYVRGFELDSIERVEQASLNGQIPREWAELAGWEDAKGKPPEAFWRTLVADRGKDGKNPPVYYSKACAESFNKGGYQSGAVNTADLIYWERNSVVSQFCRRVQAVIWNRALVKTRKGRFGLVDKDVKEGDLVCIFYGLSVPVVLRKSSMKEPSVYQKELEWEANFLVNMVYSCWKDVKARRHQHELRKRAEMATLIRQWLKKSKWFRNNILTLQGPVDPESDQDLIRDALKAFDDFRVENRKKAWPPIATRLEKERRATLARKQGSAESSKVNGHSKEVETTQPSRASTGISTGRPAQSTSAKEEDYGFVHETLKDGTNTRKRLVDWWEFEYQLKAFRRWKEIIKERKERRVEEWRDIMNMVEQMKKKNDFERFCVWRQRNGWHEYTDNEKCFTDDEQSYAIDYQKQTQAGSLGSSRVSYTIQKDSQTRYMQTVVTVELLEKMLAQKKLEQAHLYQEGNGDISGPSYAGTAGLHDTGDGHTISGAQELFDSDDAMASSVATLLPSRVDTSAATFETNPRLPVRPSWIKPPQREAMQKAREKSKERDRNHNEIKKLQKRVKTTFFSQEEPKKKERTPEDIRNQEKAMQDLKEALKERYGDDGWYSYKMLGECYIHGMMDGEAMLLQNEGDPTDKEHTGHIPSVVFEIR</sequence>
<feature type="compositionally biased region" description="Polar residues" evidence="1">
    <location>
        <begin position="1"/>
        <end position="11"/>
    </location>
</feature>
<feature type="region of interest" description="Disordered" evidence="1">
    <location>
        <begin position="304"/>
        <end position="344"/>
    </location>
</feature>
<dbReference type="GeneID" id="28765583"/>
<name>A0A177CBP5_9PLEO</name>
<evidence type="ECO:0000313" key="4">
    <source>
        <dbReference type="Proteomes" id="UP000077069"/>
    </source>
</evidence>
<evidence type="ECO:0000259" key="2">
    <source>
        <dbReference type="Pfam" id="PF06985"/>
    </source>
</evidence>
<evidence type="ECO:0000313" key="3">
    <source>
        <dbReference type="EMBL" id="OAG04197.1"/>
    </source>
</evidence>
<dbReference type="AlphaFoldDB" id="A0A177CBP5"/>
<keyword evidence="4" id="KW-1185">Reference proteome</keyword>
<reference evidence="3 4" key="1">
    <citation type="submission" date="2016-05" db="EMBL/GenBank/DDBJ databases">
        <title>Comparative analysis of secretome profiles of manganese(II)-oxidizing ascomycete fungi.</title>
        <authorList>
            <consortium name="DOE Joint Genome Institute"/>
            <person name="Zeiner C.A."/>
            <person name="Purvine S.O."/>
            <person name="Zink E.M."/>
            <person name="Wu S."/>
            <person name="Pasa-Tolic L."/>
            <person name="Chaput D.L."/>
            <person name="Haridas S."/>
            <person name="Grigoriev I.V."/>
            <person name="Santelli C.M."/>
            <person name="Hansel C.M."/>
        </authorList>
    </citation>
    <scope>NUCLEOTIDE SEQUENCE [LARGE SCALE GENOMIC DNA]</scope>
    <source>
        <strain evidence="3 4">AP3s5-JAC2a</strain>
    </source>
</reference>
<accession>A0A177CBP5</accession>